<organism evidence="6 7">
    <name type="scientific">Rhodofomes roseus</name>
    <dbReference type="NCBI Taxonomy" id="34475"/>
    <lineage>
        <taxon>Eukaryota</taxon>
        <taxon>Fungi</taxon>
        <taxon>Dikarya</taxon>
        <taxon>Basidiomycota</taxon>
        <taxon>Agaricomycotina</taxon>
        <taxon>Agaricomycetes</taxon>
        <taxon>Polyporales</taxon>
        <taxon>Rhodofomes</taxon>
    </lineage>
</organism>
<evidence type="ECO:0000256" key="2">
    <source>
        <dbReference type="ARBA" id="ARBA00022723"/>
    </source>
</evidence>
<protein>
    <submittedName>
        <fullName evidence="6">Uncharacterized protein</fullName>
    </submittedName>
</protein>
<evidence type="ECO:0000313" key="7">
    <source>
        <dbReference type="Proteomes" id="UP000814176"/>
    </source>
</evidence>
<reference evidence="6 7" key="1">
    <citation type="journal article" date="2021" name="Environ. Microbiol.">
        <title>Gene family expansions and transcriptome signatures uncover fungal adaptations to wood decay.</title>
        <authorList>
            <person name="Hage H."/>
            <person name="Miyauchi S."/>
            <person name="Viragh M."/>
            <person name="Drula E."/>
            <person name="Min B."/>
            <person name="Chaduli D."/>
            <person name="Navarro D."/>
            <person name="Favel A."/>
            <person name="Norest M."/>
            <person name="Lesage-Meessen L."/>
            <person name="Balint B."/>
            <person name="Merenyi Z."/>
            <person name="de Eugenio L."/>
            <person name="Morin E."/>
            <person name="Martinez A.T."/>
            <person name="Baldrian P."/>
            <person name="Stursova M."/>
            <person name="Martinez M.J."/>
            <person name="Novotny C."/>
            <person name="Magnuson J.K."/>
            <person name="Spatafora J.W."/>
            <person name="Maurice S."/>
            <person name="Pangilinan J."/>
            <person name="Andreopoulos W."/>
            <person name="LaButti K."/>
            <person name="Hundley H."/>
            <person name="Na H."/>
            <person name="Kuo A."/>
            <person name="Barry K."/>
            <person name="Lipzen A."/>
            <person name="Henrissat B."/>
            <person name="Riley R."/>
            <person name="Ahrendt S."/>
            <person name="Nagy L.G."/>
            <person name="Grigoriev I.V."/>
            <person name="Martin F."/>
            <person name="Rosso M.N."/>
        </authorList>
    </citation>
    <scope>NUCLEOTIDE SEQUENCE [LARGE SCALE GENOMIC DNA]</scope>
    <source>
        <strain evidence="6 7">CIRM-BRFM 1785</strain>
    </source>
</reference>
<sequence length="248" mass="28467">MPVRDVRTRWNCTHAMIERALLLRKAINGWVAERDDLESLTLIPDDWNLLQQLADLLGAFTHVTHIMSKGGMPTLPWVLPMYDNMQTALKETIATTTLPTLSKAAQAGLAKLEEYYAKAKECQYNVVATCMFAYPPVLNILMLSTVCHPCLRSKWFKRLGALEKVKAEALFEHVFHEYEQKQPKRAEVQRKAQPNEPHSFLDRLAAISDDSEDDLAKADPKLSEMTRWLRFEGGKGHSYRPLDWWRVS</sequence>
<name>A0ABQ8JZX3_9APHY</name>
<gene>
    <name evidence="6" type="ORF">C8Q71DRAFT_717528</name>
</gene>
<accession>A0ABQ8JZX3</accession>
<dbReference type="SUPFAM" id="SSF53098">
    <property type="entry name" value="Ribonuclease H-like"/>
    <property type="match status" value="1"/>
</dbReference>
<dbReference type="PANTHER" id="PTHR46481:SF10">
    <property type="entry name" value="ZINC FINGER BED DOMAIN-CONTAINING PROTEIN 39"/>
    <property type="match status" value="1"/>
</dbReference>
<proteinExistence type="predicted"/>
<dbReference type="EMBL" id="JADCUA010000034">
    <property type="protein sequence ID" value="KAH9829928.1"/>
    <property type="molecule type" value="Genomic_DNA"/>
</dbReference>
<dbReference type="InterPro" id="IPR012337">
    <property type="entry name" value="RNaseH-like_sf"/>
</dbReference>
<dbReference type="InterPro" id="IPR052035">
    <property type="entry name" value="ZnF_BED_domain_contain"/>
</dbReference>
<keyword evidence="4" id="KW-0862">Zinc</keyword>
<comment type="caution">
    <text evidence="6">The sequence shown here is derived from an EMBL/GenBank/DDBJ whole genome shotgun (WGS) entry which is preliminary data.</text>
</comment>
<keyword evidence="5" id="KW-0539">Nucleus</keyword>
<dbReference type="PANTHER" id="PTHR46481">
    <property type="entry name" value="ZINC FINGER BED DOMAIN-CONTAINING PROTEIN 4"/>
    <property type="match status" value="1"/>
</dbReference>
<keyword evidence="7" id="KW-1185">Reference proteome</keyword>
<evidence type="ECO:0000256" key="1">
    <source>
        <dbReference type="ARBA" id="ARBA00004123"/>
    </source>
</evidence>
<keyword evidence="2" id="KW-0479">Metal-binding</keyword>
<dbReference type="GeneID" id="72001899"/>
<keyword evidence="3" id="KW-0863">Zinc-finger</keyword>
<dbReference type="RefSeq" id="XP_047773291.1">
    <property type="nucleotide sequence ID" value="XM_047921167.1"/>
</dbReference>
<dbReference type="Proteomes" id="UP000814176">
    <property type="component" value="Unassembled WGS sequence"/>
</dbReference>
<evidence type="ECO:0000313" key="6">
    <source>
        <dbReference type="EMBL" id="KAH9829928.1"/>
    </source>
</evidence>
<evidence type="ECO:0000256" key="4">
    <source>
        <dbReference type="ARBA" id="ARBA00022833"/>
    </source>
</evidence>
<comment type="subcellular location">
    <subcellularLocation>
        <location evidence="1">Nucleus</location>
    </subcellularLocation>
</comment>
<evidence type="ECO:0000256" key="3">
    <source>
        <dbReference type="ARBA" id="ARBA00022771"/>
    </source>
</evidence>
<evidence type="ECO:0000256" key="5">
    <source>
        <dbReference type="ARBA" id="ARBA00023242"/>
    </source>
</evidence>